<feature type="compositionally biased region" description="Basic residues" evidence="1">
    <location>
        <begin position="110"/>
        <end position="131"/>
    </location>
</feature>
<proteinExistence type="evidence at transcript level"/>
<protein>
    <submittedName>
        <fullName evidence="2">Neuroguidin-like</fullName>
    </submittedName>
</protein>
<gene>
    <name evidence="2" type="primary">Ngdn</name>
</gene>
<evidence type="ECO:0000256" key="1">
    <source>
        <dbReference type="SAM" id="MobiDB-lite"/>
    </source>
</evidence>
<feature type="region of interest" description="Disordered" evidence="1">
    <location>
        <begin position="107"/>
        <end position="131"/>
    </location>
</feature>
<sequence>MYDKEETGAKNEKAIERSKQRALNSSLISELVHESTDSPMEVSHHSNLKSKVLRDQEDRNRFEEEYMTRVMVSKKQRSQERRNLQRSELDTISKFGNIGALEDVHETMQKKKSKGKGRLNKRLKHKKRKFK</sequence>
<accession>A0A6F9DMU8</accession>
<dbReference type="EMBL" id="LR788456">
    <property type="protein sequence ID" value="CAB3264318.1"/>
    <property type="molecule type" value="mRNA"/>
</dbReference>
<evidence type="ECO:0000313" key="2">
    <source>
        <dbReference type="EMBL" id="CAB3264318.1"/>
    </source>
</evidence>
<dbReference type="AlphaFoldDB" id="A0A6F9DMU8"/>
<organism evidence="2">
    <name type="scientific">Phallusia mammillata</name>
    <dbReference type="NCBI Taxonomy" id="59560"/>
    <lineage>
        <taxon>Eukaryota</taxon>
        <taxon>Metazoa</taxon>
        <taxon>Chordata</taxon>
        <taxon>Tunicata</taxon>
        <taxon>Ascidiacea</taxon>
        <taxon>Phlebobranchia</taxon>
        <taxon>Ascidiidae</taxon>
        <taxon>Phallusia</taxon>
    </lineage>
</organism>
<name>A0A6F9DMU8_9ASCI</name>
<feature type="region of interest" description="Disordered" evidence="1">
    <location>
        <begin position="33"/>
        <end position="54"/>
    </location>
</feature>
<feature type="compositionally biased region" description="Basic and acidic residues" evidence="1">
    <location>
        <begin position="1"/>
        <end position="19"/>
    </location>
</feature>
<feature type="region of interest" description="Disordered" evidence="1">
    <location>
        <begin position="1"/>
        <end position="21"/>
    </location>
</feature>
<reference evidence="2" key="1">
    <citation type="submission" date="2020-04" db="EMBL/GenBank/DDBJ databases">
        <authorList>
            <person name="Neveu A P."/>
        </authorList>
    </citation>
    <scope>NUCLEOTIDE SEQUENCE</scope>
    <source>
        <tissue evidence="2">Whole embryo</tissue>
    </source>
</reference>